<proteinExistence type="predicted"/>
<evidence type="ECO:0000256" key="1">
    <source>
        <dbReference type="SAM" id="MobiDB-lite"/>
    </source>
</evidence>
<dbReference type="EnsemblMetazoa" id="AQUA014445-RA">
    <property type="protein sequence ID" value="AQUA014445-PA"/>
    <property type="gene ID" value="AQUA014445"/>
</dbReference>
<reference evidence="2" key="1">
    <citation type="submission" date="2020-05" db="UniProtKB">
        <authorList>
            <consortium name="EnsemblMetazoa"/>
        </authorList>
    </citation>
    <scope>IDENTIFICATION</scope>
    <source>
        <strain evidence="2">SANGQUA</strain>
    </source>
</reference>
<name>A0A182XRH1_ANOQN</name>
<keyword evidence="3" id="KW-1185">Reference proteome</keyword>
<evidence type="ECO:0000313" key="2">
    <source>
        <dbReference type="EnsemblMetazoa" id="AQUA014445-PA"/>
    </source>
</evidence>
<sequence>HNNNNKKNNASPLPVCPFERSASHKPSPTSTSQHTAPDVPLPKRLCSTLTSEFPCEEPNRMTAPRF</sequence>
<dbReference type="AlphaFoldDB" id="A0A182XRH1"/>
<organism evidence="2 3">
    <name type="scientific">Anopheles quadriannulatus</name>
    <name type="common">Mosquito</name>
    <dbReference type="NCBI Taxonomy" id="34691"/>
    <lineage>
        <taxon>Eukaryota</taxon>
        <taxon>Metazoa</taxon>
        <taxon>Ecdysozoa</taxon>
        <taxon>Arthropoda</taxon>
        <taxon>Hexapoda</taxon>
        <taxon>Insecta</taxon>
        <taxon>Pterygota</taxon>
        <taxon>Neoptera</taxon>
        <taxon>Endopterygota</taxon>
        <taxon>Diptera</taxon>
        <taxon>Nematocera</taxon>
        <taxon>Culicoidea</taxon>
        <taxon>Culicidae</taxon>
        <taxon>Anophelinae</taxon>
        <taxon>Anopheles</taxon>
    </lineage>
</organism>
<accession>A0A182XRH1</accession>
<evidence type="ECO:0000313" key="3">
    <source>
        <dbReference type="Proteomes" id="UP000076407"/>
    </source>
</evidence>
<protein>
    <submittedName>
        <fullName evidence="2">Uncharacterized protein</fullName>
    </submittedName>
</protein>
<feature type="region of interest" description="Disordered" evidence="1">
    <location>
        <begin position="1"/>
        <end position="43"/>
    </location>
</feature>
<dbReference type="Proteomes" id="UP000076407">
    <property type="component" value="Unassembled WGS sequence"/>
</dbReference>
<feature type="compositionally biased region" description="Polar residues" evidence="1">
    <location>
        <begin position="24"/>
        <end position="35"/>
    </location>
</feature>
<dbReference type="VEuPathDB" id="VectorBase:AQUA014445"/>